<feature type="compositionally biased region" description="Low complexity" evidence="1">
    <location>
        <begin position="151"/>
        <end position="185"/>
    </location>
</feature>
<feature type="region of interest" description="Disordered" evidence="1">
    <location>
        <begin position="99"/>
        <end position="131"/>
    </location>
</feature>
<comment type="caution">
    <text evidence="2">The sequence shown here is derived from an EMBL/GenBank/DDBJ whole genome shotgun (WGS) entry which is preliminary data.</text>
</comment>
<accession>A0A9P7ERW3</accession>
<proteinExistence type="predicted"/>
<feature type="region of interest" description="Disordered" evidence="1">
    <location>
        <begin position="146"/>
        <end position="220"/>
    </location>
</feature>
<organism evidence="2 3">
    <name type="scientific">Suillus discolor</name>
    <dbReference type="NCBI Taxonomy" id="1912936"/>
    <lineage>
        <taxon>Eukaryota</taxon>
        <taxon>Fungi</taxon>
        <taxon>Dikarya</taxon>
        <taxon>Basidiomycota</taxon>
        <taxon>Agaricomycotina</taxon>
        <taxon>Agaricomycetes</taxon>
        <taxon>Agaricomycetidae</taxon>
        <taxon>Boletales</taxon>
        <taxon>Suillineae</taxon>
        <taxon>Suillaceae</taxon>
        <taxon>Suillus</taxon>
    </lineage>
</organism>
<evidence type="ECO:0000256" key="1">
    <source>
        <dbReference type="SAM" id="MobiDB-lite"/>
    </source>
</evidence>
<evidence type="ECO:0000313" key="2">
    <source>
        <dbReference type="EMBL" id="KAG2083764.1"/>
    </source>
</evidence>
<keyword evidence="3" id="KW-1185">Reference proteome</keyword>
<dbReference type="AlphaFoldDB" id="A0A9P7ERW3"/>
<feature type="compositionally biased region" description="Low complexity" evidence="1">
    <location>
        <begin position="199"/>
        <end position="220"/>
    </location>
</feature>
<name>A0A9P7ERW3_9AGAM</name>
<sequence length="382" mass="37757">MPGDSLMLRTPLLLGVTSTCSTMSGDSLMLRAPLLLGQSLGSLAIWVAGILVSGISGLEIPIGSGNSAIGNSGIGGVNSGTISGVLEILGVSSNSVGTRSYGNADGTRSSGSLSGNFVGTGSSGNADGTRSSGSLLSGNFVGIGSPGNADGTGSSGSSGSLSGNSVGTVSSGNAGGTKSSGSSGSLYGGSSGNVDRTKSSGSSGSLSGNSARSGSSVSVTGGSVWKSARIRSPLSHTSSLGTIIPCGSLSGNPVAMGTTVMGSADATRTSSPWCMNVSQKFGLKLDPLYRIDAIRSHHLNNSIPIHAIQDGQLPITSLNPSTSLSSQWGGKVGRDRELDGPIMDGVGHEVLNHWRVAEEVSTSIVIVNQKLGQTSLANPDAA</sequence>
<dbReference type="EMBL" id="JABBWM010000255">
    <property type="protein sequence ID" value="KAG2083764.1"/>
    <property type="molecule type" value="Genomic_DNA"/>
</dbReference>
<reference evidence="2" key="1">
    <citation type="journal article" date="2020" name="New Phytol.">
        <title>Comparative genomics reveals dynamic genome evolution in host specialist ectomycorrhizal fungi.</title>
        <authorList>
            <person name="Lofgren L.A."/>
            <person name="Nguyen N.H."/>
            <person name="Vilgalys R."/>
            <person name="Ruytinx J."/>
            <person name="Liao H.L."/>
            <person name="Branco S."/>
            <person name="Kuo A."/>
            <person name="LaButti K."/>
            <person name="Lipzen A."/>
            <person name="Andreopoulos W."/>
            <person name="Pangilinan J."/>
            <person name="Riley R."/>
            <person name="Hundley H."/>
            <person name="Na H."/>
            <person name="Barry K."/>
            <person name="Grigoriev I.V."/>
            <person name="Stajich J.E."/>
            <person name="Kennedy P.G."/>
        </authorList>
    </citation>
    <scope>NUCLEOTIDE SEQUENCE</scope>
    <source>
        <strain evidence="2">FC423</strain>
    </source>
</reference>
<gene>
    <name evidence="2" type="ORF">F5147DRAFT_765336</name>
</gene>
<protein>
    <submittedName>
        <fullName evidence="2">Uncharacterized protein</fullName>
    </submittedName>
</protein>
<evidence type="ECO:0000313" key="3">
    <source>
        <dbReference type="Proteomes" id="UP000823399"/>
    </source>
</evidence>
<dbReference type="GeneID" id="64703005"/>
<dbReference type="RefSeq" id="XP_041284439.1">
    <property type="nucleotide sequence ID" value="XM_041440746.1"/>
</dbReference>
<dbReference type="Proteomes" id="UP000823399">
    <property type="component" value="Unassembled WGS sequence"/>
</dbReference>